<dbReference type="AlphaFoldDB" id="A0A1G4BE79"/>
<evidence type="ECO:0000313" key="4">
    <source>
        <dbReference type="Proteomes" id="UP000176998"/>
    </source>
</evidence>
<dbReference type="OrthoDB" id="4793570at2759"/>
<feature type="region of interest" description="Disordered" evidence="1">
    <location>
        <begin position="51"/>
        <end position="79"/>
    </location>
</feature>
<sequence>MEETTEWSNFNRWPKVPPWLKILILVVGPVTLCMAIIIICIRRRHAKRIEKTDDENSPISMKEVHDAHGGQDGAWEDNPVPLARVVMAPRRGRGSKEQEAWEPVDLSPASSFTATPLYAIPEARHSRYSLITTALESHDRS</sequence>
<gene>
    <name evidence="3" type="ORF">CORC01_05058</name>
</gene>
<protein>
    <submittedName>
        <fullName evidence="3">Uncharacterized protein</fullName>
    </submittedName>
</protein>
<dbReference type="Proteomes" id="UP000176998">
    <property type="component" value="Unassembled WGS sequence"/>
</dbReference>
<evidence type="ECO:0000313" key="3">
    <source>
        <dbReference type="EMBL" id="OHE99700.1"/>
    </source>
</evidence>
<evidence type="ECO:0000256" key="1">
    <source>
        <dbReference type="SAM" id="MobiDB-lite"/>
    </source>
</evidence>
<proteinExistence type="predicted"/>
<dbReference type="RefSeq" id="XP_022476846.1">
    <property type="nucleotide sequence ID" value="XM_022616705.1"/>
</dbReference>
<keyword evidence="2" id="KW-1133">Transmembrane helix</keyword>
<evidence type="ECO:0000256" key="2">
    <source>
        <dbReference type="SAM" id="Phobius"/>
    </source>
</evidence>
<name>A0A1G4BE79_9PEZI</name>
<keyword evidence="4" id="KW-1185">Reference proteome</keyword>
<comment type="caution">
    <text evidence="3">The sequence shown here is derived from an EMBL/GenBank/DDBJ whole genome shotgun (WGS) entry which is preliminary data.</text>
</comment>
<organism evidence="3 4">
    <name type="scientific">Colletotrichum orchidophilum</name>
    <dbReference type="NCBI Taxonomy" id="1209926"/>
    <lineage>
        <taxon>Eukaryota</taxon>
        <taxon>Fungi</taxon>
        <taxon>Dikarya</taxon>
        <taxon>Ascomycota</taxon>
        <taxon>Pezizomycotina</taxon>
        <taxon>Sordariomycetes</taxon>
        <taxon>Hypocreomycetidae</taxon>
        <taxon>Glomerellales</taxon>
        <taxon>Glomerellaceae</taxon>
        <taxon>Colletotrichum</taxon>
    </lineage>
</organism>
<dbReference type="EMBL" id="MJBS01000034">
    <property type="protein sequence ID" value="OHE99700.1"/>
    <property type="molecule type" value="Genomic_DNA"/>
</dbReference>
<feature type="transmembrane region" description="Helical" evidence="2">
    <location>
        <begin position="20"/>
        <end position="41"/>
    </location>
</feature>
<reference evidence="3 4" key="1">
    <citation type="submission" date="2016-09" db="EMBL/GenBank/DDBJ databases">
        <authorList>
            <person name="Capua I."/>
            <person name="De Benedictis P."/>
            <person name="Joannis T."/>
            <person name="Lombin L.H."/>
            <person name="Cattoli G."/>
        </authorList>
    </citation>
    <scope>NUCLEOTIDE SEQUENCE [LARGE SCALE GENOMIC DNA]</scope>
    <source>
        <strain evidence="3 4">IMI 309357</strain>
    </source>
</reference>
<keyword evidence="2" id="KW-0812">Transmembrane</keyword>
<keyword evidence="2" id="KW-0472">Membrane</keyword>
<dbReference type="GeneID" id="34558215"/>
<accession>A0A1G4BE79</accession>